<reference evidence="3" key="1">
    <citation type="submission" date="2019-12" db="EMBL/GenBank/DDBJ databases">
        <authorList>
            <person name="Scholes J."/>
        </authorList>
    </citation>
    <scope>NUCLEOTIDE SEQUENCE</scope>
</reference>
<name>A0A9N7NAN5_STRHE</name>
<proteinExistence type="predicted"/>
<dbReference type="InterPro" id="IPR005162">
    <property type="entry name" value="Retrotrans_gag_dom"/>
</dbReference>
<dbReference type="Proteomes" id="UP001153555">
    <property type="component" value="Unassembled WGS sequence"/>
</dbReference>
<dbReference type="PANTHER" id="PTHR35046">
    <property type="entry name" value="ZINC KNUCKLE (CCHC-TYPE) FAMILY PROTEIN"/>
    <property type="match status" value="1"/>
</dbReference>
<feature type="domain" description="Retrotransposon gag" evidence="2">
    <location>
        <begin position="159"/>
        <end position="250"/>
    </location>
</feature>
<feature type="transmembrane region" description="Helical" evidence="1">
    <location>
        <begin position="12"/>
        <end position="30"/>
    </location>
</feature>
<evidence type="ECO:0000313" key="3">
    <source>
        <dbReference type="EMBL" id="CAA0826939.1"/>
    </source>
</evidence>
<dbReference type="EMBL" id="CACSLK010027624">
    <property type="protein sequence ID" value="CAA0826939.1"/>
    <property type="molecule type" value="Genomic_DNA"/>
</dbReference>
<sequence>RLISRERSRDRSLLLRIIIIFFYIYIYNQIRRAGRSAISSPRAALLKSAPPACEAQSRPAIFPAASRLNFRPNLAANNWREAQIAGSLGQCLSSRPSSTFKPIIGFRSPFIDSRWDAGLRADIPEFHGSVEPGDFIDWWATVESILAFKAVLEDKRVAFVATRFRGRAATWWMHIMSMRHRQGKSPIISWMKFCKYVEDEFLPFNYDSVVYQQLHNLRQGTRSVDDYTNEFYQLLNRVEVRETKSQLISRY</sequence>
<comment type="caution">
    <text evidence="3">The sequence shown here is derived from an EMBL/GenBank/DDBJ whole genome shotgun (WGS) entry which is preliminary data.</text>
</comment>
<gene>
    <name evidence="3" type="ORF">SHERM_02132</name>
</gene>
<evidence type="ECO:0000256" key="1">
    <source>
        <dbReference type="SAM" id="Phobius"/>
    </source>
</evidence>
<dbReference type="Pfam" id="PF03732">
    <property type="entry name" value="Retrotrans_gag"/>
    <property type="match status" value="1"/>
</dbReference>
<keyword evidence="4" id="KW-1185">Reference proteome</keyword>
<feature type="non-terminal residue" evidence="3">
    <location>
        <position position="1"/>
    </location>
</feature>
<evidence type="ECO:0000259" key="2">
    <source>
        <dbReference type="Pfam" id="PF03732"/>
    </source>
</evidence>
<keyword evidence="1" id="KW-0472">Membrane</keyword>
<dbReference type="AlphaFoldDB" id="A0A9N7NAN5"/>
<accession>A0A9N7NAN5</accession>
<evidence type="ECO:0000313" key="4">
    <source>
        <dbReference type="Proteomes" id="UP001153555"/>
    </source>
</evidence>
<organism evidence="3 4">
    <name type="scientific">Striga hermonthica</name>
    <name type="common">Purple witchweed</name>
    <name type="synonym">Buchnera hermonthica</name>
    <dbReference type="NCBI Taxonomy" id="68872"/>
    <lineage>
        <taxon>Eukaryota</taxon>
        <taxon>Viridiplantae</taxon>
        <taxon>Streptophyta</taxon>
        <taxon>Embryophyta</taxon>
        <taxon>Tracheophyta</taxon>
        <taxon>Spermatophyta</taxon>
        <taxon>Magnoliopsida</taxon>
        <taxon>eudicotyledons</taxon>
        <taxon>Gunneridae</taxon>
        <taxon>Pentapetalae</taxon>
        <taxon>asterids</taxon>
        <taxon>lamiids</taxon>
        <taxon>Lamiales</taxon>
        <taxon>Orobanchaceae</taxon>
        <taxon>Buchnereae</taxon>
        <taxon>Striga</taxon>
    </lineage>
</organism>
<dbReference type="OrthoDB" id="1934635at2759"/>
<keyword evidence="1" id="KW-0812">Transmembrane</keyword>
<dbReference type="PANTHER" id="PTHR35046:SF18">
    <property type="entry name" value="RNA-DIRECTED DNA POLYMERASE"/>
    <property type="match status" value="1"/>
</dbReference>
<protein>
    <submittedName>
        <fullName evidence="3">F-box associated ubiquitination effector family protein</fullName>
    </submittedName>
</protein>
<keyword evidence="1" id="KW-1133">Transmembrane helix</keyword>
<feature type="non-terminal residue" evidence="3">
    <location>
        <position position="251"/>
    </location>
</feature>